<dbReference type="InterPro" id="IPR036390">
    <property type="entry name" value="WH_DNA-bd_sf"/>
</dbReference>
<dbReference type="InterPro" id="IPR017136">
    <property type="entry name" value="UCP037205"/>
</dbReference>
<dbReference type="AlphaFoldDB" id="A0A1H1QSU3"/>
<dbReference type="InterPro" id="IPR036388">
    <property type="entry name" value="WH-like_DNA-bd_sf"/>
</dbReference>
<dbReference type="RefSeq" id="WP_091411428.1">
    <property type="nucleotide sequence ID" value="NZ_LT629749.1"/>
</dbReference>
<dbReference type="Pfam" id="PF11625">
    <property type="entry name" value="DUF3253"/>
    <property type="match status" value="1"/>
</dbReference>
<dbReference type="STRING" id="546871.SAMN04488543_1393"/>
<keyword evidence="2" id="KW-1185">Reference proteome</keyword>
<dbReference type="Proteomes" id="UP000199092">
    <property type="component" value="Chromosome I"/>
</dbReference>
<sequence>MPPPSKPCRSCGRTITWRKKWERDWDQVLYCSAGCRSRGVSDADRQLEDRLRALLRTAPRGVGDVEVARAVDAEDWRTHLEPVRRAARRLVAAGEAEIVQAGRVVDGSRATGPVTVRRVR</sequence>
<accession>A0A1H1QSU3</accession>
<dbReference type="EMBL" id="LT629749">
    <property type="protein sequence ID" value="SDS26548.1"/>
    <property type="molecule type" value="Genomic_DNA"/>
</dbReference>
<dbReference type="PANTHER" id="PTHR37463">
    <property type="entry name" value="GSL3115 PROTEIN"/>
    <property type="match status" value="1"/>
</dbReference>
<reference evidence="1 2" key="1">
    <citation type="submission" date="2016-10" db="EMBL/GenBank/DDBJ databases">
        <authorList>
            <person name="de Groot N.N."/>
        </authorList>
    </citation>
    <scope>NUCLEOTIDE SEQUENCE [LARGE SCALE GENOMIC DNA]</scope>
    <source>
        <strain evidence="1 2">DSM 21741</strain>
    </source>
</reference>
<evidence type="ECO:0000313" key="2">
    <source>
        <dbReference type="Proteomes" id="UP000199092"/>
    </source>
</evidence>
<dbReference type="SUPFAM" id="SSF46785">
    <property type="entry name" value="Winged helix' DNA-binding domain"/>
    <property type="match status" value="1"/>
</dbReference>
<organism evidence="1 2">
    <name type="scientific">Friedmanniella luteola</name>
    <dbReference type="NCBI Taxonomy" id="546871"/>
    <lineage>
        <taxon>Bacteria</taxon>
        <taxon>Bacillati</taxon>
        <taxon>Actinomycetota</taxon>
        <taxon>Actinomycetes</taxon>
        <taxon>Propionibacteriales</taxon>
        <taxon>Nocardioidaceae</taxon>
        <taxon>Friedmanniella</taxon>
    </lineage>
</organism>
<dbReference type="OrthoDB" id="34459at2"/>
<gene>
    <name evidence="1" type="ORF">SAMN04488543_1393</name>
</gene>
<evidence type="ECO:0000313" key="1">
    <source>
        <dbReference type="EMBL" id="SDS26548.1"/>
    </source>
</evidence>
<dbReference type="Pfam" id="PF10013">
    <property type="entry name" value="DUF2256"/>
    <property type="match status" value="1"/>
</dbReference>
<name>A0A1H1QSU3_9ACTN</name>
<dbReference type="Gene3D" id="1.10.10.10">
    <property type="entry name" value="Winged helix-like DNA-binding domain superfamily/Winged helix DNA-binding domain"/>
    <property type="match status" value="1"/>
</dbReference>
<proteinExistence type="predicted"/>
<evidence type="ECO:0008006" key="3">
    <source>
        <dbReference type="Google" id="ProtNLM"/>
    </source>
</evidence>
<dbReference type="PANTHER" id="PTHR37463:SF1">
    <property type="entry name" value="DUF2256 DOMAIN-CONTAINING PROTEIN"/>
    <property type="match status" value="1"/>
</dbReference>
<dbReference type="InterPro" id="IPR021660">
    <property type="entry name" value="DUF3253"/>
</dbReference>
<protein>
    <recommendedName>
        <fullName evidence="3">DUF2256 and DUF3253 domain-containing protein</fullName>
    </recommendedName>
</protein>